<dbReference type="KEGG" id="tml:GSTUM_00006214001"/>
<dbReference type="AlphaFoldDB" id="D5GDP4"/>
<evidence type="ECO:0000313" key="2">
    <source>
        <dbReference type="Proteomes" id="UP000006911"/>
    </source>
</evidence>
<keyword evidence="2" id="KW-1185">Reference proteome</keyword>
<protein>
    <submittedName>
        <fullName evidence="1">(Perigord truffle) hypothetical protein</fullName>
    </submittedName>
</protein>
<organism evidence="1 2">
    <name type="scientific">Tuber melanosporum (strain Mel28)</name>
    <name type="common">Perigord black truffle</name>
    <dbReference type="NCBI Taxonomy" id="656061"/>
    <lineage>
        <taxon>Eukaryota</taxon>
        <taxon>Fungi</taxon>
        <taxon>Dikarya</taxon>
        <taxon>Ascomycota</taxon>
        <taxon>Pezizomycotina</taxon>
        <taxon>Pezizomycetes</taxon>
        <taxon>Pezizales</taxon>
        <taxon>Tuberaceae</taxon>
        <taxon>Tuber</taxon>
    </lineage>
</organism>
<reference evidence="1 2" key="1">
    <citation type="journal article" date="2010" name="Nature">
        <title>Perigord black truffle genome uncovers evolutionary origins and mechanisms of symbiosis.</title>
        <authorList>
            <person name="Martin F."/>
            <person name="Kohler A."/>
            <person name="Murat C."/>
            <person name="Balestrini R."/>
            <person name="Coutinho P.M."/>
            <person name="Jaillon O."/>
            <person name="Montanini B."/>
            <person name="Morin E."/>
            <person name="Noel B."/>
            <person name="Percudani R."/>
            <person name="Porcel B."/>
            <person name="Rubini A."/>
            <person name="Amicucci A."/>
            <person name="Amselem J."/>
            <person name="Anthouard V."/>
            <person name="Arcioni S."/>
            <person name="Artiguenave F."/>
            <person name="Aury J.M."/>
            <person name="Ballario P."/>
            <person name="Bolchi A."/>
            <person name="Brenna A."/>
            <person name="Brun A."/>
            <person name="Buee M."/>
            <person name="Cantarel B."/>
            <person name="Chevalier G."/>
            <person name="Couloux A."/>
            <person name="Da Silva C."/>
            <person name="Denoeud F."/>
            <person name="Duplessis S."/>
            <person name="Ghignone S."/>
            <person name="Hilselberger B."/>
            <person name="Iotti M."/>
            <person name="Marcais B."/>
            <person name="Mello A."/>
            <person name="Miranda M."/>
            <person name="Pacioni G."/>
            <person name="Quesneville H."/>
            <person name="Riccioni C."/>
            <person name="Ruotolo R."/>
            <person name="Splivallo R."/>
            <person name="Stocchi V."/>
            <person name="Tisserant E."/>
            <person name="Viscomi A.R."/>
            <person name="Zambonelli A."/>
            <person name="Zampieri E."/>
            <person name="Henrissat B."/>
            <person name="Lebrun M.H."/>
            <person name="Paolocci F."/>
            <person name="Bonfante P."/>
            <person name="Ottonello S."/>
            <person name="Wincker P."/>
        </authorList>
    </citation>
    <scope>NUCLEOTIDE SEQUENCE [LARGE SCALE GENOMIC DNA]</scope>
    <source>
        <strain evidence="1 2">Mel28</strain>
    </source>
</reference>
<dbReference type="GeneID" id="9181642"/>
<name>D5GDP4_TUBMM</name>
<accession>D5GDP4</accession>
<gene>
    <name evidence="1" type="ORF">GSTUM_00006214001</name>
</gene>
<dbReference type="HOGENOM" id="CLU_2869281_0_0_1"/>
<sequence>MIHSTSCTFVTGSACESRVGSVRVRSRCRVQKWGKGKESLGVLYKYCRLDSAMQVRVIDLEDYP</sequence>
<dbReference type="EMBL" id="FN430153">
    <property type="protein sequence ID" value="CAZ82637.1"/>
    <property type="molecule type" value="Genomic_DNA"/>
</dbReference>
<proteinExistence type="predicted"/>
<dbReference type="Proteomes" id="UP000006911">
    <property type="component" value="Unassembled WGS sequence"/>
</dbReference>
<dbReference type="InParanoid" id="D5GDP4"/>
<evidence type="ECO:0000313" key="1">
    <source>
        <dbReference type="EMBL" id="CAZ82637.1"/>
    </source>
</evidence>
<dbReference type="RefSeq" id="XP_002838446.1">
    <property type="nucleotide sequence ID" value="XM_002838400.1"/>
</dbReference>